<dbReference type="PANTHER" id="PTHR43798">
    <property type="entry name" value="MONOACYLGLYCEROL LIPASE"/>
    <property type="match status" value="1"/>
</dbReference>
<dbReference type="AlphaFoldDB" id="A0A917EUW2"/>
<dbReference type="GO" id="GO:0047372">
    <property type="term" value="F:monoacylglycerol lipase activity"/>
    <property type="evidence" value="ECO:0007669"/>
    <property type="project" value="TreeGrafter"/>
</dbReference>
<dbReference type="EMBL" id="BMGP01000002">
    <property type="protein sequence ID" value="GGF19638.1"/>
    <property type="molecule type" value="Genomic_DNA"/>
</dbReference>
<protein>
    <recommendedName>
        <fullName evidence="1">AB hydrolase-1 domain-containing protein</fullName>
    </recommendedName>
</protein>
<dbReference type="Pfam" id="PF00561">
    <property type="entry name" value="Abhydrolase_1"/>
    <property type="match status" value="1"/>
</dbReference>
<dbReference type="Gene3D" id="3.40.50.1820">
    <property type="entry name" value="alpha/beta hydrolase"/>
    <property type="match status" value="1"/>
</dbReference>
<dbReference type="InterPro" id="IPR050266">
    <property type="entry name" value="AB_hydrolase_sf"/>
</dbReference>
<organism evidence="2 3">
    <name type="scientific">Subtercola lobariae</name>
    <dbReference type="NCBI Taxonomy" id="1588641"/>
    <lineage>
        <taxon>Bacteria</taxon>
        <taxon>Bacillati</taxon>
        <taxon>Actinomycetota</taxon>
        <taxon>Actinomycetes</taxon>
        <taxon>Micrococcales</taxon>
        <taxon>Microbacteriaceae</taxon>
        <taxon>Subtercola</taxon>
    </lineage>
</organism>
<keyword evidence="3" id="KW-1185">Reference proteome</keyword>
<evidence type="ECO:0000313" key="2">
    <source>
        <dbReference type="EMBL" id="GGF19638.1"/>
    </source>
</evidence>
<dbReference type="PANTHER" id="PTHR43798:SF33">
    <property type="entry name" value="HYDROLASE, PUTATIVE (AFU_ORTHOLOGUE AFUA_2G14860)-RELATED"/>
    <property type="match status" value="1"/>
</dbReference>
<dbReference type="InterPro" id="IPR000073">
    <property type="entry name" value="AB_hydrolase_1"/>
</dbReference>
<dbReference type="GO" id="GO:0016020">
    <property type="term" value="C:membrane"/>
    <property type="evidence" value="ECO:0007669"/>
    <property type="project" value="TreeGrafter"/>
</dbReference>
<accession>A0A917EUW2</accession>
<evidence type="ECO:0000259" key="1">
    <source>
        <dbReference type="Pfam" id="PF00561"/>
    </source>
</evidence>
<proteinExistence type="predicted"/>
<comment type="caution">
    <text evidence="2">The sequence shown here is derived from an EMBL/GenBank/DDBJ whole genome shotgun (WGS) entry which is preliminary data.</text>
</comment>
<name>A0A917EUW2_9MICO</name>
<sequence length="145" mass="15120">MTYRLSTVPGSLTVGEWGPADAPVVLAVHGITASHQAWRTVAALLPEFHLIAPDLRGRGGSRTLPGPFGMARHADDLADVLDHLGARHATVVGHSMGAFASLIFGLRHPALVESTEVPNTNHYTIVMGSGAASVAATATRRGLSQ</sequence>
<dbReference type="SUPFAM" id="SSF53474">
    <property type="entry name" value="alpha/beta-Hydrolases"/>
    <property type="match status" value="1"/>
</dbReference>
<dbReference type="RefSeq" id="WP_188675171.1">
    <property type="nucleotide sequence ID" value="NZ_BMGP01000002.1"/>
</dbReference>
<dbReference type="Proteomes" id="UP000598775">
    <property type="component" value="Unassembled WGS sequence"/>
</dbReference>
<reference evidence="2 3" key="1">
    <citation type="journal article" date="2014" name="Int. J. Syst. Evol. Microbiol.">
        <title>Complete genome sequence of Corynebacterium casei LMG S-19264T (=DSM 44701T), isolated from a smear-ripened cheese.</title>
        <authorList>
            <consortium name="US DOE Joint Genome Institute (JGI-PGF)"/>
            <person name="Walter F."/>
            <person name="Albersmeier A."/>
            <person name="Kalinowski J."/>
            <person name="Ruckert C."/>
        </authorList>
    </citation>
    <scope>NUCLEOTIDE SEQUENCE [LARGE SCALE GENOMIC DNA]</scope>
    <source>
        <strain evidence="2 3">CGMCC 1.12976</strain>
    </source>
</reference>
<evidence type="ECO:0000313" key="3">
    <source>
        <dbReference type="Proteomes" id="UP000598775"/>
    </source>
</evidence>
<feature type="domain" description="AB hydrolase-1" evidence="1">
    <location>
        <begin position="23"/>
        <end position="113"/>
    </location>
</feature>
<gene>
    <name evidence="2" type="ORF">GCM10011399_11560</name>
</gene>
<dbReference type="GO" id="GO:0046464">
    <property type="term" value="P:acylglycerol catabolic process"/>
    <property type="evidence" value="ECO:0007669"/>
    <property type="project" value="TreeGrafter"/>
</dbReference>
<dbReference type="InterPro" id="IPR029058">
    <property type="entry name" value="AB_hydrolase_fold"/>
</dbReference>